<sequence>MSTNTRASGLAAQERQRLGRRARQLAGASMAYNIVSASSRCGPVRRHRPWR</sequence>
<comment type="caution">
    <text evidence="1">The sequence shown here is derived from an EMBL/GenBank/DDBJ whole genome shotgun (WGS) entry which is preliminary data.</text>
</comment>
<reference evidence="1" key="1">
    <citation type="submission" date="2020-10" db="EMBL/GenBank/DDBJ databases">
        <title>Connecting structure to function with the recovery of over 1000 high-quality activated sludge metagenome-assembled genomes encoding full-length rRNA genes using long-read sequencing.</title>
        <authorList>
            <person name="Singleton C.M."/>
            <person name="Petriglieri F."/>
            <person name="Kristensen J.M."/>
            <person name="Kirkegaard R.H."/>
            <person name="Michaelsen T.Y."/>
            <person name="Andersen M.H."/>
            <person name="Karst S.M."/>
            <person name="Dueholm M.S."/>
            <person name="Nielsen P.H."/>
            <person name="Albertsen M."/>
        </authorList>
    </citation>
    <scope>NUCLEOTIDE SEQUENCE</scope>
    <source>
        <strain evidence="1">Ribe_18-Q3-R11-54_MAXAC.001</strain>
    </source>
</reference>
<name>A0A9D7T728_9MICO</name>
<organism evidence="1 2">
    <name type="scientific">Candidatus Phosphoribacter hodrii</name>
    <dbReference type="NCBI Taxonomy" id="2953743"/>
    <lineage>
        <taxon>Bacteria</taxon>
        <taxon>Bacillati</taxon>
        <taxon>Actinomycetota</taxon>
        <taxon>Actinomycetes</taxon>
        <taxon>Micrococcales</taxon>
        <taxon>Dermatophilaceae</taxon>
        <taxon>Candidatus Phosphoribacter</taxon>
    </lineage>
</organism>
<protein>
    <submittedName>
        <fullName evidence="1">Uncharacterized protein</fullName>
    </submittedName>
</protein>
<gene>
    <name evidence="1" type="ORF">IPP00_05700</name>
</gene>
<accession>A0A9D7T728</accession>
<dbReference type="EMBL" id="JADKGK010000012">
    <property type="protein sequence ID" value="MBL0003485.1"/>
    <property type="molecule type" value="Genomic_DNA"/>
</dbReference>
<evidence type="ECO:0000313" key="2">
    <source>
        <dbReference type="Proteomes" id="UP000886632"/>
    </source>
</evidence>
<evidence type="ECO:0000313" key="1">
    <source>
        <dbReference type="EMBL" id="MBL0003485.1"/>
    </source>
</evidence>
<dbReference type="Proteomes" id="UP000886632">
    <property type="component" value="Unassembled WGS sequence"/>
</dbReference>
<proteinExistence type="predicted"/>
<dbReference type="AlphaFoldDB" id="A0A9D7T728"/>